<dbReference type="GO" id="GO:0022857">
    <property type="term" value="F:transmembrane transporter activity"/>
    <property type="evidence" value="ECO:0007669"/>
    <property type="project" value="InterPro"/>
</dbReference>
<evidence type="ECO:0000313" key="10">
    <source>
        <dbReference type="Proteomes" id="UP000294567"/>
    </source>
</evidence>
<dbReference type="OrthoDB" id="9792889at2"/>
<dbReference type="InterPro" id="IPR037294">
    <property type="entry name" value="ABC_BtuC-like"/>
</dbReference>
<dbReference type="CDD" id="cd06550">
    <property type="entry name" value="TM_ABC_iron-siderophores_like"/>
    <property type="match status" value="1"/>
</dbReference>
<dbReference type="Proteomes" id="UP000294567">
    <property type="component" value="Unassembled WGS sequence"/>
</dbReference>
<evidence type="ECO:0000256" key="6">
    <source>
        <dbReference type="ARBA" id="ARBA00022989"/>
    </source>
</evidence>
<evidence type="ECO:0000256" key="3">
    <source>
        <dbReference type="ARBA" id="ARBA00022448"/>
    </source>
</evidence>
<dbReference type="PANTHER" id="PTHR30472">
    <property type="entry name" value="FERRIC ENTEROBACTIN TRANSPORT SYSTEM PERMEASE PROTEIN"/>
    <property type="match status" value="1"/>
</dbReference>
<feature type="transmembrane region" description="Helical" evidence="8">
    <location>
        <begin position="202"/>
        <end position="220"/>
    </location>
</feature>
<comment type="caution">
    <text evidence="9">The sequence shown here is derived from an EMBL/GenBank/DDBJ whole genome shotgun (WGS) entry which is preliminary data.</text>
</comment>
<feature type="transmembrane region" description="Helical" evidence="8">
    <location>
        <begin position="97"/>
        <end position="115"/>
    </location>
</feature>
<feature type="transmembrane region" description="Helical" evidence="8">
    <location>
        <begin position="121"/>
        <end position="140"/>
    </location>
</feature>
<dbReference type="Pfam" id="PF01032">
    <property type="entry name" value="FecCD"/>
    <property type="match status" value="1"/>
</dbReference>
<keyword evidence="7 8" id="KW-0472">Membrane</keyword>
<feature type="transmembrane region" description="Helical" evidence="8">
    <location>
        <begin position="240"/>
        <end position="269"/>
    </location>
</feature>
<dbReference type="InterPro" id="IPR000522">
    <property type="entry name" value="ABC_transptr_permease_BtuC"/>
</dbReference>
<proteinExistence type="inferred from homology"/>
<evidence type="ECO:0000256" key="2">
    <source>
        <dbReference type="ARBA" id="ARBA00007935"/>
    </source>
</evidence>
<dbReference type="RefSeq" id="WP_132025575.1">
    <property type="nucleotide sequence ID" value="NZ_CP068564.1"/>
</dbReference>
<evidence type="ECO:0000313" key="9">
    <source>
        <dbReference type="EMBL" id="TCS91723.1"/>
    </source>
</evidence>
<comment type="similarity">
    <text evidence="2">Belongs to the binding-protein-dependent transport system permease family. FecCD subfamily.</text>
</comment>
<dbReference type="GO" id="GO:0033214">
    <property type="term" value="P:siderophore-iron import into cell"/>
    <property type="evidence" value="ECO:0007669"/>
    <property type="project" value="TreeGrafter"/>
</dbReference>
<comment type="subcellular location">
    <subcellularLocation>
        <location evidence="1">Cell membrane</location>
        <topology evidence="1">Multi-pass membrane protein</topology>
    </subcellularLocation>
</comment>
<dbReference type="AlphaFoldDB" id="A0A4R3L1X5"/>
<dbReference type="Gene3D" id="1.10.3470.10">
    <property type="entry name" value="ABC transporter involved in vitamin B12 uptake, BtuC"/>
    <property type="match status" value="1"/>
</dbReference>
<dbReference type="EMBL" id="SMAE01000001">
    <property type="protein sequence ID" value="TCS91723.1"/>
    <property type="molecule type" value="Genomic_DNA"/>
</dbReference>
<dbReference type="SUPFAM" id="SSF81345">
    <property type="entry name" value="ABC transporter involved in vitamin B12 uptake, BtuC"/>
    <property type="match status" value="1"/>
</dbReference>
<sequence>MSKRERKDYIYIFIILLIISFFISFGIGRYPVSIDQLLKVLSSKIFPIEKNWPDTIDTIVFQVRLPRIIGAILVGASLSLSGAVYQGMFKNPLVSPDILGVSSGAAFGAALAIYLSFNTVGIQITSFIFGLIAVGLVYLISSKIKEEPIISLVITGVLVGSIFTSLTSLIKYLADTEDKLPTITFWLMGSLSSISPRDIKVIVVPIILGIIPLFILRWKLNVLSLEEDEAKTLGLDTGKTRIIVIICSTLITAASVSISGMIGWIGLVIPHLSRMIVGPDYRILIPTTLLLGSTYLLLIDNIARGLTTVEIPLGILTSLIGAPFFIFLLLTNKRS</sequence>
<dbReference type="PANTHER" id="PTHR30472:SF70">
    <property type="entry name" value="MOLYBDATE IMPORT SYSTEM PERMEASE PROTEIN MOLB"/>
    <property type="match status" value="1"/>
</dbReference>
<evidence type="ECO:0000256" key="8">
    <source>
        <dbReference type="SAM" id="Phobius"/>
    </source>
</evidence>
<feature type="transmembrane region" description="Helical" evidence="8">
    <location>
        <begin position="281"/>
        <end position="299"/>
    </location>
</feature>
<keyword evidence="10" id="KW-1185">Reference proteome</keyword>
<dbReference type="FunFam" id="1.10.3470.10:FF:000001">
    <property type="entry name" value="Vitamin B12 ABC transporter permease BtuC"/>
    <property type="match status" value="1"/>
</dbReference>
<evidence type="ECO:0000256" key="7">
    <source>
        <dbReference type="ARBA" id="ARBA00023136"/>
    </source>
</evidence>
<name>A0A4R3L1X5_9FIRM</name>
<protein>
    <submittedName>
        <fullName evidence="9">Iron complex transport system permease protein</fullName>
    </submittedName>
</protein>
<evidence type="ECO:0000256" key="4">
    <source>
        <dbReference type="ARBA" id="ARBA00022475"/>
    </source>
</evidence>
<keyword evidence="3" id="KW-0813">Transport</keyword>
<feature type="transmembrane region" description="Helical" evidence="8">
    <location>
        <begin position="152"/>
        <end position="174"/>
    </location>
</feature>
<organism evidence="9 10">
    <name type="scientific">Keratinibaculum paraultunense</name>
    <dbReference type="NCBI Taxonomy" id="1278232"/>
    <lineage>
        <taxon>Bacteria</taxon>
        <taxon>Bacillati</taxon>
        <taxon>Bacillota</taxon>
        <taxon>Tissierellia</taxon>
        <taxon>Tissierellales</taxon>
        <taxon>Tepidimicrobiaceae</taxon>
        <taxon>Keratinibaculum</taxon>
    </lineage>
</organism>
<gene>
    <name evidence="9" type="ORF">EDD65_101226</name>
</gene>
<dbReference type="GO" id="GO:0005886">
    <property type="term" value="C:plasma membrane"/>
    <property type="evidence" value="ECO:0007669"/>
    <property type="project" value="UniProtKB-SubCell"/>
</dbReference>
<feature type="transmembrane region" description="Helical" evidence="8">
    <location>
        <begin position="68"/>
        <end position="85"/>
    </location>
</feature>
<reference evidence="9 10" key="1">
    <citation type="submission" date="2019-03" db="EMBL/GenBank/DDBJ databases">
        <title>Genomic Encyclopedia of Type Strains, Phase IV (KMG-IV): sequencing the most valuable type-strain genomes for metagenomic binning, comparative biology and taxonomic classification.</title>
        <authorList>
            <person name="Goeker M."/>
        </authorList>
    </citation>
    <scope>NUCLEOTIDE SEQUENCE [LARGE SCALE GENOMIC DNA]</scope>
    <source>
        <strain evidence="9 10">DSM 26752</strain>
    </source>
</reference>
<feature type="transmembrane region" description="Helical" evidence="8">
    <location>
        <begin position="311"/>
        <end position="330"/>
    </location>
</feature>
<accession>A0A4R3L1X5</accession>
<keyword evidence="5 8" id="KW-0812">Transmembrane</keyword>
<keyword evidence="4" id="KW-1003">Cell membrane</keyword>
<keyword evidence="6 8" id="KW-1133">Transmembrane helix</keyword>
<feature type="transmembrane region" description="Helical" evidence="8">
    <location>
        <begin position="9"/>
        <end position="28"/>
    </location>
</feature>
<evidence type="ECO:0000256" key="5">
    <source>
        <dbReference type="ARBA" id="ARBA00022692"/>
    </source>
</evidence>
<evidence type="ECO:0000256" key="1">
    <source>
        <dbReference type="ARBA" id="ARBA00004651"/>
    </source>
</evidence>